<proteinExistence type="predicted"/>
<sequence length="424" mass="48276">MSYAIETKKRKFDRILESLIEPSSPQAQYPERRASLNSRDNASTTKRTLREELLEASKRRRVTPTLSKSTSHSSLLGHYLPSSRAAFLERLETFRHVTKWHIPSTVAINAAEWAKRGWVCADVDTVSCGSCSERVTINLDMKSRQEDDKENQADTEQNNAVREVPMEEGEATDDMAVEVYEALIKRYGDLITTSHSESCPWRRRGCDSAIQRIEGLLNTSNVVSAVRGRFESMAEKIEDVPTVSDLPAYEDLPAPNIHDLEELQFTPANLNALKLAVCGWQYKEADVVECKHCFRSLGLWLYRGPTPTMEHLDAIESHLEYCPWRSSDAQETVLMIHPDSDRSAGKKLKFPGWALAYHAIKKHNLKKKGGADRSSMSISQFDGVDTEREHVSPEQREKKMRDLMRRIKEIKKPFNVKSLLKKKG</sequence>
<dbReference type="PANTHER" id="PTHR15835:SF6">
    <property type="entry name" value="ZINC FINGER C3HC-TYPE PROTEIN 1"/>
    <property type="match status" value="1"/>
</dbReference>
<dbReference type="GO" id="GO:0005634">
    <property type="term" value="C:nucleus"/>
    <property type="evidence" value="ECO:0007669"/>
    <property type="project" value="UniProtKB-SubCell"/>
</dbReference>
<dbReference type="Proteomes" id="UP001316803">
    <property type="component" value="Unassembled WGS sequence"/>
</dbReference>
<dbReference type="GO" id="GO:0008270">
    <property type="term" value="F:zinc ion binding"/>
    <property type="evidence" value="ECO:0007669"/>
    <property type="project" value="UniProtKB-KW"/>
</dbReference>
<comment type="caution">
    <text evidence="9">The sequence shown here is derived from an EMBL/GenBank/DDBJ whole genome shotgun (WGS) entry which is preliminary data.</text>
</comment>
<dbReference type="InterPro" id="IPR013909">
    <property type="entry name" value="NuBaID_C"/>
</dbReference>
<evidence type="ECO:0000256" key="2">
    <source>
        <dbReference type="ARBA" id="ARBA00022723"/>
    </source>
</evidence>
<dbReference type="AlphaFoldDB" id="A0AAN8F4N2"/>
<dbReference type="Pfam" id="PF07967">
    <property type="entry name" value="zf-C3HC"/>
    <property type="match status" value="1"/>
</dbReference>
<evidence type="ECO:0000256" key="5">
    <source>
        <dbReference type="ARBA" id="ARBA00023242"/>
    </source>
</evidence>
<dbReference type="InterPro" id="IPR012935">
    <property type="entry name" value="NuBaID_N"/>
</dbReference>
<dbReference type="Pfam" id="PF08600">
    <property type="entry name" value="NuBaID_C"/>
    <property type="match status" value="1"/>
</dbReference>
<feature type="domain" description="C3HC-type" evidence="7">
    <location>
        <begin position="81"/>
        <end position="242"/>
    </location>
</feature>
<dbReference type="PANTHER" id="PTHR15835">
    <property type="entry name" value="NUCLEAR-INTERACTING PARTNER OF ALK"/>
    <property type="match status" value="1"/>
</dbReference>
<evidence type="ECO:0000256" key="3">
    <source>
        <dbReference type="ARBA" id="ARBA00022771"/>
    </source>
</evidence>
<organism evidence="9 10">
    <name type="scientific">Knufia fluminis</name>
    <dbReference type="NCBI Taxonomy" id="191047"/>
    <lineage>
        <taxon>Eukaryota</taxon>
        <taxon>Fungi</taxon>
        <taxon>Dikarya</taxon>
        <taxon>Ascomycota</taxon>
        <taxon>Pezizomycotina</taxon>
        <taxon>Eurotiomycetes</taxon>
        <taxon>Chaetothyriomycetidae</taxon>
        <taxon>Chaetothyriales</taxon>
        <taxon>Trichomeriaceae</taxon>
        <taxon>Knufia</taxon>
    </lineage>
</organism>
<gene>
    <name evidence="9" type="ORF">OHC33_002048</name>
</gene>
<keyword evidence="10" id="KW-1185">Reference proteome</keyword>
<evidence type="ECO:0000256" key="6">
    <source>
        <dbReference type="SAM" id="MobiDB-lite"/>
    </source>
</evidence>
<feature type="region of interest" description="Disordered" evidence="6">
    <location>
        <begin position="23"/>
        <end position="45"/>
    </location>
</feature>
<evidence type="ECO:0000256" key="1">
    <source>
        <dbReference type="ARBA" id="ARBA00004123"/>
    </source>
</evidence>
<keyword evidence="5" id="KW-0539">Nucleus</keyword>
<evidence type="ECO:0000313" key="9">
    <source>
        <dbReference type="EMBL" id="KAK5956563.1"/>
    </source>
</evidence>
<feature type="domain" description="NuBaID C-terminal" evidence="8">
    <location>
        <begin position="272"/>
        <end position="364"/>
    </location>
</feature>
<feature type="region of interest" description="Disordered" evidence="6">
    <location>
        <begin position="368"/>
        <end position="400"/>
    </location>
</feature>
<keyword evidence="4" id="KW-0862">Zinc</keyword>
<keyword evidence="3" id="KW-0863">Zinc-finger</keyword>
<evidence type="ECO:0000259" key="8">
    <source>
        <dbReference type="Pfam" id="PF08600"/>
    </source>
</evidence>
<keyword evidence="2" id="KW-0479">Metal-binding</keyword>
<evidence type="ECO:0000313" key="10">
    <source>
        <dbReference type="Proteomes" id="UP001316803"/>
    </source>
</evidence>
<reference evidence="9 10" key="1">
    <citation type="submission" date="2022-12" db="EMBL/GenBank/DDBJ databases">
        <title>Genomic features and morphological characterization of a novel Knufia sp. strain isolated from spacecraft assembly facility.</title>
        <authorList>
            <person name="Teixeira M."/>
            <person name="Chander A.M."/>
            <person name="Stajich J.E."/>
            <person name="Venkateswaran K."/>
        </authorList>
    </citation>
    <scope>NUCLEOTIDE SEQUENCE [LARGE SCALE GENOMIC DNA]</scope>
    <source>
        <strain evidence="9 10">FJI-L2-BK-P2</strain>
    </source>
</reference>
<evidence type="ECO:0000259" key="7">
    <source>
        <dbReference type="Pfam" id="PF07967"/>
    </source>
</evidence>
<dbReference type="EMBL" id="JAKLMC020000004">
    <property type="protein sequence ID" value="KAK5956563.1"/>
    <property type="molecule type" value="Genomic_DNA"/>
</dbReference>
<name>A0AAN8F4N2_9EURO</name>
<feature type="compositionally biased region" description="Basic and acidic residues" evidence="6">
    <location>
        <begin position="385"/>
        <end position="400"/>
    </location>
</feature>
<feature type="compositionally biased region" description="Polar residues" evidence="6">
    <location>
        <begin position="35"/>
        <end position="45"/>
    </location>
</feature>
<accession>A0AAN8F4N2</accession>
<comment type="subcellular location">
    <subcellularLocation>
        <location evidence="1">Nucleus</location>
    </subcellularLocation>
</comment>
<protein>
    <submittedName>
        <fullName evidence="9">Uncharacterized protein</fullName>
    </submittedName>
</protein>
<evidence type="ECO:0000256" key="4">
    <source>
        <dbReference type="ARBA" id="ARBA00022833"/>
    </source>
</evidence>